<feature type="domain" description="DUF1214" evidence="1">
    <location>
        <begin position="349"/>
        <end position="455"/>
    </location>
</feature>
<name>A0A7K1USL3_9NOCA</name>
<dbReference type="Pfam" id="PF06863">
    <property type="entry name" value="DUF1254"/>
    <property type="match status" value="1"/>
</dbReference>
<dbReference type="PANTHER" id="PTHR36509">
    <property type="entry name" value="BLL3101 PROTEIN"/>
    <property type="match status" value="1"/>
</dbReference>
<evidence type="ECO:0000313" key="4">
    <source>
        <dbReference type="Proteomes" id="UP000466794"/>
    </source>
</evidence>
<proteinExistence type="predicted"/>
<dbReference type="Proteomes" id="UP000466794">
    <property type="component" value="Unassembled WGS sequence"/>
</dbReference>
<dbReference type="PROSITE" id="PS51257">
    <property type="entry name" value="PROKAR_LIPOPROTEIN"/>
    <property type="match status" value="1"/>
</dbReference>
<accession>A0A7K1USL3</accession>
<keyword evidence="4" id="KW-1185">Reference proteome</keyword>
<sequence>MSSRAGRGKILAVVVGAAVLALGMAACSKSSSSGSGVSEEAAMKAYVYSYPLVSVEVTRRQSTNVAHPAASGEAPMNQFGNLAFLPDASFTNVVRANVDTLYSSMFYDVSKEPLVISVPDMGERYHLFPIMDMWTNVQASPGTRTLGAGHAYQFAITGPNWHGALPDGVHEYKMPTDGGWIIGRIQVNGPDDIPAVTAIQQQLTAAPLSAYGTAYTPPENTDLHQDWPVGQEVAKYIHNLSPQQYWDLYYSSLSHNQPRPEDKDVLDELAKASWTPDKKLDFSTLSDSDRKTWEDAWPKALKQIEVDLGGKPVNGWNIARTGMGTYGIDFDRRALVAHGGLGANLPEDAIYPNTRIDATGANLTSDRNYVLHFSANEIPPVQAFWSLTMYNDKGFFVANPINRYAVRGEQMRKNPDGSLDVYIQRENPGPEKESNWLPAPDSGDFNLMLRLYWPDTKIIDGTWNPPGVKTA</sequence>
<dbReference type="InterPro" id="IPR010621">
    <property type="entry name" value="DUF1214"/>
</dbReference>
<dbReference type="SUPFAM" id="SSF160935">
    <property type="entry name" value="VPA0735-like"/>
    <property type="match status" value="1"/>
</dbReference>
<dbReference type="InterPro" id="IPR010679">
    <property type="entry name" value="DUF1254"/>
</dbReference>
<dbReference type="AlphaFoldDB" id="A0A7K1USL3"/>
<gene>
    <name evidence="3" type="ORF">GPX89_08765</name>
</gene>
<evidence type="ECO:0000259" key="1">
    <source>
        <dbReference type="Pfam" id="PF06742"/>
    </source>
</evidence>
<dbReference type="PANTHER" id="PTHR36509:SF2">
    <property type="entry name" value="BLL3101 PROTEIN"/>
    <property type="match status" value="1"/>
</dbReference>
<feature type="domain" description="DUF1254" evidence="2">
    <location>
        <begin position="76"/>
        <end position="207"/>
    </location>
</feature>
<dbReference type="InterPro" id="IPR037050">
    <property type="entry name" value="DUF1254_sf"/>
</dbReference>
<dbReference type="Pfam" id="PF06742">
    <property type="entry name" value="DUF1214"/>
    <property type="match status" value="1"/>
</dbReference>
<evidence type="ECO:0000259" key="2">
    <source>
        <dbReference type="Pfam" id="PF06863"/>
    </source>
</evidence>
<dbReference type="EMBL" id="WRPP01000001">
    <property type="protein sequence ID" value="MVU77337.1"/>
    <property type="molecule type" value="Genomic_DNA"/>
</dbReference>
<reference evidence="3 4" key="1">
    <citation type="submission" date="2019-12" db="EMBL/GenBank/DDBJ databases">
        <title>Nocardia sp. nov. ET3-3 isolated from soil.</title>
        <authorList>
            <person name="Kanchanasin P."/>
            <person name="Tanasupawat S."/>
            <person name="Yuki M."/>
            <person name="Kudo T."/>
        </authorList>
    </citation>
    <scope>NUCLEOTIDE SEQUENCE [LARGE SCALE GENOMIC DNA]</scope>
    <source>
        <strain evidence="3 4">ET3-3</strain>
    </source>
</reference>
<comment type="caution">
    <text evidence="3">The sequence shown here is derived from an EMBL/GenBank/DDBJ whole genome shotgun (WGS) entry which is preliminary data.</text>
</comment>
<dbReference type="Gene3D" id="2.60.40.1610">
    <property type="entry name" value="Domain of unknown function DUF1254"/>
    <property type="match status" value="1"/>
</dbReference>
<evidence type="ECO:0000313" key="3">
    <source>
        <dbReference type="EMBL" id="MVU77337.1"/>
    </source>
</evidence>
<dbReference type="InterPro" id="IPR037049">
    <property type="entry name" value="DUF1214_C_sf"/>
</dbReference>
<dbReference type="Gene3D" id="2.60.120.600">
    <property type="entry name" value="Domain of unknown function DUF1214, C-terminal domain"/>
    <property type="match status" value="1"/>
</dbReference>
<protein>
    <submittedName>
        <fullName evidence="3">DUF1254 domain-containing protein</fullName>
    </submittedName>
</protein>
<organism evidence="3 4">
    <name type="scientific">Nocardia terrae</name>
    <dbReference type="NCBI Taxonomy" id="2675851"/>
    <lineage>
        <taxon>Bacteria</taxon>
        <taxon>Bacillati</taxon>
        <taxon>Actinomycetota</taxon>
        <taxon>Actinomycetes</taxon>
        <taxon>Mycobacteriales</taxon>
        <taxon>Nocardiaceae</taxon>
        <taxon>Nocardia</taxon>
    </lineage>
</organism>